<dbReference type="EMBL" id="CP114052">
    <property type="protein sequence ID" value="WAW15576.1"/>
    <property type="molecule type" value="Genomic_DNA"/>
</dbReference>
<dbReference type="SUPFAM" id="SSF110997">
    <property type="entry name" value="Sporulation related repeat"/>
    <property type="match status" value="1"/>
</dbReference>
<keyword evidence="6" id="KW-1185">Reference proteome</keyword>
<gene>
    <name evidence="5" type="ORF">O0R46_03790</name>
</gene>
<dbReference type="InterPro" id="IPR036680">
    <property type="entry name" value="SPOR-like_sf"/>
</dbReference>
<dbReference type="Pfam" id="PF05036">
    <property type="entry name" value="SPOR"/>
    <property type="match status" value="1"/>
</dbReference>
<feature type="domain" description="SPOR" evidence="4">
    <location>
        <begin position="1082"/>
        <end position="1157"/>
    </location>
</feature>
<keyword evidence="3" id="KW-0472">Membrane</keyword>
<dbReference type="RefSeq" id="WP_269312250.1">
    <property type="nucleotide sequence ID" value="NZ_CP114052.1"/>
</dbReference>
<dbReference type="Gene3D" id="3.30.70.1070">
    <property type="entry name" value="Sporulation related repeat"/>
    <property type="match status" value="1"/>
</dbReference>
<feature type="transmembrane region" description="Helical" evidence="3">
    <location>
        <begin position="996"/>
        <end position="1015"/>
    </location>
</feature>
<keyword evidence="3" id="KW-1133">Transmembrane helix</keyword>
<evidence type="ECO:0000313" key="5">
    <source>
        <dbReference type="EMBL" id="WAW15576.1"/>
    </source>
</evidence>
<feature type="compositionally biased region" description="Polar residues" evidence="2">
    <location>
        <begin position="1039"/>
        <end position="1052"/>
    </location>
</feature>
<feature type="compositionally biased region" description="Basic and acidic residues" evidence="2">
    <location>
        <begin position="669"/>
        <end position="681"/>
    </location>
</feature>
<dbReference type="InterPro" id="IPR007730">
    <property type="entry name" value="SPOR-like_dom"/>
</dbReference>
<keyword evidence="1" id="KW-0175">Coiled coil</keyword>
<organism evidence="5 6">
    <name type="scientific">Peptostreptococcus equinus</name>
    <dbReference type="NCBI Taxonomy" id="3003601"/>
    <lineage>
        <taxon>Bacteria</taxon>
        <taxon>Bacillati</taxon>
        <taxon>Bacillota</taxon>
        <taxon>Clostridia</taxon>
        <taxon>Peptostreptococcales</taxon>
        <taxon>Peptostreptococcaceae</taxon>
        <taxon>Peptostreptococcus</taxon>
    </lineage>
</organism>
<keyword evidence="3" id="KW-0812">Transmembrane</keyword>
<dbReference type="Proteomes" id="UP001164187">
    <property type="component" value="Chromosome"/>
</dbReference>
<accession>A0ABY7JRU6</accession>
<sequence>MNNKIGRELISLAVSEADEKYINRKYEINSELNKGLKVKYERVGKDEEKYIEILRYNIIFYKSIIKKLESILDLWIQNDVIFNTESIEKNINNITNSSREYVNKAMKNGNEYLNDKDKKIFLSYDRTSGLKRIEKIENDYKILNLYKDILAMVISVISSDVLKFSPILEMSTESAKIDVMNEIFKKINEILFTTESPTVEFKDQALVDDENMQLDSLVDEEKCNSFLKYVAMISAPEISVKINDVFRDCTKIEEIEEDAAYKFPEPRKEYISCVALLMDYITPSKKKMFMNAFRMYVVGLISPNQFEALIERLIRNHTFIDKSTWVNSQRVVNAAFNMENSKFFGQRYLEDSTEDLNVTQSLNIVETNESDSPIKSLFEKNKERDIDNQENHKFGKSVLSKFTGFTDKFRTPDDESYESYENNDYEDDDYDYDSRKSGVASKLSGFFKLNKDKDDYEDDDYDEFEEYDDDEKFDSYKEFENTLIKNIKTGDNAIQDENAIAILKLREQSRKQEIENLRREISSLKKERALAEKISKHGMSAFKDNPELEYSEEDYAYVKRSSMSQRESDLFDDTIEGQISIFELENLESPVDSYIGEENKITDIEKIENEMDQIDSENDMFKPILGRTQRLNLEAIKNHGLKNKKNNSSTDNIRINYENDNKSIVQNPLDDHINKDDKKNNIDNTDSINIRSDFKIDGETGVTPIITPQNSVDYKVELEDSSNKENYNNKEINNDIDLESNTRNKNERVLDKNQSHKTSEEEKISDSEEQDKYLKENSFEELELLKSMKANDVYNITPPVADIAKIEKDMTTKIDDVKLSTTKTMVVDKAMIEELNSKKTDYEFSKSYLEDKKIDNDQFIDNLDIDNEEYKETNNKSGLKNKLFSFFVDREEVNESLSNGDDSHAFNEVEENDEDYLNDKEIKYKTDVDYAENSKANELLSKMTKVDNSYKPKDKKLKLNKSKKSLPLMNRNKSLRTRIKKEEGYLKDSNLSKKKLARDLIIILLILVLIFFAYIKIISSFNLPSVEETNNKVKHSKTIGKNTDSQIENPSKISEKTTSEKENNSAEKKASSLDRKAEQYKNGKGKYYVVFIGATNNKDSAESEQNNFANKGINAKIIRNSGYYMLKSGDYLDYNKANADSVKLTNKGIQNYVVAMDKYYDLKIQAFETRIPTLSAEQLKTDYDDIKNQLLSTGKNAGYVKNLDEIYEKALKEKQ</sequence>
<feature type="region of interest" description="Disordered" evidence="2">
    <location>
        <begin position="664"/>
        <end position="686"/>
    </location>
</feature>
<proteinExistence type="predicted"/>
<evidence type="ECO:0000256" key="1">
    <source>
        <dbReference type="SAM" id="Coils"/>
    </source>
</evidence>
<name>A0ABY7JRU6_9FIRM</name>
<evidence type="ECO:0000313" key="6">
    <source>
        <dbReference type="Proteomes" id="UP001164187"/>
    </source>
</evidence>
<feature type="compositionally biased region" description="Basic and acidic residues" evidence="2">
    <location>
        <begin position="740"/>
        <end position="772"/>
    </location>
</feature>
<feature type="region of interest" description="Disordered" evidence="2">
    <location>
        <begin position="1029"/>
        <end position="1075"/>
    </location>
</feature>
<protein>
    <submittedName>
        <fullName evidence="5">SPOR domain-containing protein</fullName>
    </submittedName>
</protein>
<evidence type="ECO:0000259" key="4">
    <source>
        <dbReference type="PROSITE" id="PS51724"/>
    </source>
</evidence>
<feature type="compositionally biased region" description="Basic and acidic residues" evidence="2">
    <location>
        <begin position="1053"/>
        <end position="1075"/>
    </location>
</feature>
<evidence type="ECO:0000256" key="2">
    <source>
        <dbReference type="SAM" id="MobiDB-lite"/>
    </source>
</evidence>
<evidence type="ECO:0000256" key="3">
    <source>
        <dbReference type="SAM" id="Phobius"/>
    </source>
</evidence>
<feature type="coiled-coil region" evidence="1">
    <location>
        <begin position="500"/>
        <end position="534"/>
    </location>
</feature>
<reference evidence="5" key="1">
    <citation type="submission" date="2022-12" db="EMBL/GenBank/DDBJ databases">
        <title>Peptostreptococcus.</title>
        <authorList>
            <person name="Lee S.H."/>
        </authorList>
    </citation>
    <scope>NUCLEOTIDE SEQUENCE</scope>
    <source>
        <strain evidence="5">CBA3647</strain>
    </source>
</reference>
<dbReference type="PROSITE" id="PS51724">
    <property type="entry name" value="SPOR"/>
    <property type="match status" value="1"/>
</dbReference>
<feature type="region of interest" description="Disordered" evidence="2">
    <location>
        <begin position="725"/>
        <end position="772"/>
    </location>
</feature>